<protein>
    <submittedName>
        <fullName evidence="1">Uncharacterized protein</fullName>
    </submittedName>
</protein>
<name>A0ACB8BMS1_9AGAM</name>
<evidence type="ECO:0000313" key="1">
    <source>
        <dbReference type="EMBL" id="KAH7927216.1"/>
    </source>
</evidence>
<dbReference type="Proteomes" id="UP000790709">
    <property type="component" value="Unassembled WGS sequence"/>
</dbReference>
<sequence length="318" mass="34939">MARRPRHSKVVGRDQPPLGDSDASTSTENQRGTNPEHLIDRSSVRNGSKAQQEPIRPSHQDMTSVPLSETSLRGNPSISTRESIAWLPDPPFEDSSVVVLSSRSTSTPSALPSLLYLDLRLSLPLSTDSTVTWGFAGLRQTLQLEPLPRHRWYHIIDTTCDGMSDEGQVELVKDPKTGEDIEVETGIGRNPSTGAMQEYQEIWSEEPIPQGSNYTFLTSTADPETSKAFMAVLGSHALALSHEEGLPFQAIRMHRSSPDAAWMLVYKSSHSPSEPSAHSLEACLSALLSSPNRDIIKRGDRVELGGRTWTAFDAGIYH</sequence>
<reference evidence="1" key="1">
    <citation type="journal article" date="2021" name="New Phytol.">
        <title>Evolutionary innovations through gain and loss of genes in the ectomycorrhizal Boletales.</title>
        <authorList>
            <person name="Wu G."/>
            <person name="Miyauchi S."/>
            <person name="Morin E."/>
            <person name="Kuo A."/>
            <person name="Drula E."/>
            <person name="Varga T."/>
            <person name="Kohler A."/>
            <person name="Feng B."/>
            <person name="Cao Y."/>
            <person name="Lipzen A."/>
            <person name="Daum C."/>
            <person name="Hundley H."/>
            <person name="Pangilinan J."/>
            <person name="Johnson J."/>
            <person name="Barry K."/>
            <person name="LaButti K."/>
            <person name="Ng V."/>
            <person name="Ahrendt S."/>
            <person name="Min B."/>
            <person name="Choi I.G."/>
            <person name="Park H."/>
            <person name="Plett J.M."/>
            <person name="Magnuson J."/>
            <person name="Spatafora J.W."/>
            <person name="Nagy L.G."/>
            <person name="Henrissat B."/>
            <person name="Grigoriev I.V."/>
            <person name="Yang Z.L."/>
            <person name="Xu J."/>
            <person name="Martin F.M."/>
        </authorList>
    </citation>
    <scope>NUCLEOTIDE SEQUENCE</scope>
    <source>
        <strain evidence="1">KUC20120723A-06</strain>
    </source>
</reference>
<accession>A0ACB8BMS1</accession>
<keyword evidence="2" id="KW-1185">Reference proteome</keyword>
<evidence type="ECO:0000313" key="2">
    <source>
        <dbReference type="Proteomes" id="UP000790709"/>
    </source>
</evidence>
<organism evidence="1 2">
    <name type="scientific">Leucogyrophana mollusca</name>
    <dbReference type="NCBI Taxonomy" id="85980"/>
    <lineage>
        <taxon>Eukaryota</taxon>
        <taxon>Fungi</taxon>
        <taxon>Dikarya</taxon>
        <taxon>Basidiomycota</taxon>
        <taxon>Agaricomycotina</taxon>
        <taxon>Agaricomycetes</taxon>
        <taxon>Agaricomycetidae</taxon>
        <taxon>Boletales</taxon>
        <taxon>Boletales incertae sedis</taxon>
        <taxon>Leucogyrophana</taxon>
    </lineage>
</organism>
<gene>
    <name evidence="1" type="ORF">BV22DRAFT_1118417</name>
</gene>
<comment type="caution">
    <text evidence="1">The sequence shown here is derived from an EMBL/GenBank/DDBJ whole genome shotgun (WGS) entry which is preliminary data.</text>
</comment>
<proteinExistence type="predicted"/>
<dbReference type="EMBL" id="MU266370">
    <property type="protein sequence ID" value="KAH7927216.1"/>
    <property type="molecule type" value="Genomic_DNA"/>
</dbReference>